<dbReference type="InterPro" id="IPR024078">
    <property type="entry name" value="LmbE-like_dom_sf"/>
</dbReference>
<accession>A0A1F7Y2A3</accession>
<gene>
    <name evidence="1" type="ORF">A2771_04525</name>
</gene>
<evidence type="ECO:0000313" key="2">
    <source>
        <dbReference type="Proteomes" id="UP000176741"/>
    </source>
</evidence>
<dbReference type="Proteomes" id="UP000176741">
    <property type="component" value="Unassembled WGS sequence"/>
</dbReference>
<proteinExistence type="predicted"/>
<evidence type="ECO:0008006" key="3">
    <source>
        <dbReference type="Google" id="ProtNLM"/>
    </source>
</evidence>
<reference evidence="1 2" key="1">
    <citation type="journal article" date="2016" name="Nat. Commun.">
        <title>Thousands of microbial genomes shed light on interconnected biogeochemical processes in an aquifer system.</title>
        <authorList>
            <person name="Anantharaman K."/>
            <person name="Brown C.T."/>
            <person name="Hug L.A."/>
            <person name="Sharon I."/>
            <person name="Castelle C.J."/>
            <person name="Probst A.J."/>
            <person name="Thomas B.C."/>
            <person name="Singh A."/>
            <person name="Wilkins M.J."/>
            <person name="Karaoz U."/>
            <person name="Brodie E.L."/>
            <person name="Williams K.H."/>
            <person name="Hubbard S.S."/>
            <person name="Banfield J.F."/>
        </authorList>
    </citation>
    <scope>NUCLEOTIDE SEQUENCE [LARGE SCALE GENOMIC DNA]</scope>
</reference>
<name>A0A1F7Y2A3_9BACT</name>
<sequence>MKKDTDYKIDVLFIGAHQDDVDAVVGGTVILLKDKGYKVEILDLTKRKGMYFSDEEIKGQEAQKAAKVMGVKRSVIDLGLLRIANSHENKVKIAEFIRQRKPDVVAIPTNDSTHPDHKVAHQLILDSLHFSFATAIKTKSPPWRVKKTYYYPTDVLFKLPPNNVFFIDISQTFERKMEALKCYASQFLFHAHNQKYEFEYLKAMNRYWGLLIKREYAEVIMTDLPILEPFPELTKK</sequence>
<evidence type="ECO:0000313" key="1">
    <source>
        <dbReference type="EMBL" id="OGM21402.1"/>
    </source>
</evidence>
<dbReference type="EMBL" id="MGGD01000011">
    <property type="protein sequence ID" value="OGM21402.1"/>
    <property type="molecule type" value="Genomic_DNA"/>
</dbReference>
<dbReference type="PANTHER" id="PTHR12993">
    <property type="entry name" value="N-ACETYLGLUCOSAMINYL-PHOSPHATIDYLINOSITOL DE-N-ACETYLASE-RELATED"/>
    <property type="match status" value="1"/>
</dbReference>
<comment type="caution">
    <text evidence="1">The sequence shown here is derived from an EMBL/GenBank/DDBJ whole genome shotgun (WGS) entry which is preliminary data.</text>
</comment>
<dbReference type="Gene3D" id="3.40.50.10320">
    <property type="entry name" value="LmbE-like"/>
    <property type="match status" value="1"/>
</dbReference>
<organism evidence="1 2">
    <name type="scientific">Candidatus Woesebacteria bacterium RIFCSPHIGHO2_01_FULL_38_26b</name>
    <dbReference type="NCBI Taxonomy" id="1802491"/>
    <lineage>
        <taxon>Bacteria</taxon>
        <taxon>Candidatus Woeseibacteriota</taxon>
    </lineage>
</organism>
<dbReference type="InterPro" id="IPR003737">
    <property type="entry name" value="GlcNAc_PI_deacetylase-related"/>
</dbReference>
<protein>
    <recommendedName>
        <fullName evidence="3">Bacillithiol biosynthesis deacetylase BshB1</fullName>
    </recommendedName>
</protein>
<dbReference type="AlphaFoldDB" id="A0A1F7Y2A3"/>
<dbReference type="GO" id="GO:0016811">
    <property type="term" value="F:hydrolase activity, acting on carbon-nitrogen (but not peptide) bonds, in linear amides"/>
    <property type="evidence" value="ECO:0007669"/>
    <property type="project" value="TreeGrafter"/>
</dbReference>
<dbReference type="PANTHER" id="PTHR12993:SF11">
    <property type="entry name" value="N-ACETYLGLUCOSAMINYL-PHOSPHATIDYLINOSITOL DE-N-ACETYLASE"/>
    <property type="match status" value="1"/>
</dbReference>
<dbReference type="Pfam" id="PF02585">
    <property type="entry name" value="PIG-L"/>
    <property type="match status" value="1"/>
</dbReference>
<dbReference type="SUPFAM" id="SSF102588">
    <property type="entry name" value="LmbE-like"/>
    <property type="match status" value="1"/>
</dbReference>